<feature type="domain" description="DUF222" evidence="2">
    <location>
        <begin position="48"/>
        <end position="380"/>
    </location>
</feature>
<reference evidence="4" key="1">
    <citation type="submission" date="2019-06" db="EMBL/GenBank/DDBJ databases">
        <title>Gordonia isolated from sludge of a wastewater treatment plant.</title>
        <authorList>
            <person name="Tamura T."/>
            <person name="Aoyama K."/>
            <person name="Kang Y."/>
            <person name="Saito S."/>
            <person name="Akiyama N."/>
            <person name="Yazawa K."/>
            <person name="Gonoi T."/>
            <person name="Mikami Y."/>
        </authorList>
    </citation>
    <scope>NUCLEOTIDE SEQUENCE [LARGE SCALE GENOMIC DNA]</scope>
    <source>
        <strain evidence="4">NBRC 107697</strain>
    </source>
</reference>
<feature type="region of interest" description="Disordered" evidence="1">
    <location>
        <begin position="425"/>
        <end position="509"/>
    </location>
</feature>
<dbReference type="AlphaFoldDB" id="A0A7I9V057"/>
<keyword evidence="4" id="KW-1185">Reference proteome</keyword>
<protein>
    <recommendedName>
        <fullName evidence="2">DUF222 domain-containing protein</fullName>
    </recommendedName>
</protein>
<evidence type="ECO:0000313" key="3">
    <source>
        <dbReference type="EMBL" id="GED98817.1"/>
    </source>
</evidence>
<feature type="compositionally biased region" description="Low complexity" evidence="1">
    <location>
        <begin position="480"/>
        <end position="496"/>
    </location>
</feature>
<accession>A0A7I9V057</accession>
<evidence type="ECO:0000256" key="1">
    <source>
        <dbReference type="SAM" id="MobiDB-lite"/>
    </source>
</evidence>
<dbReference type="EMBL" id="BJOU01000011">
    <property type="protein sequence ID" value="GED98817.1"/>
    <property type="molecule type" value="Genomic_DNA"/>
</dbReference>
<dbReference type="OrthoDB" id="4370764at2"/>
<dbReference type="Proteomes" id="UP000444980">
    <property type="component" value="Unassembled WGS sequence"/>
</dbReference>
<dbReference type="InterPro" id="IPR003870">
    <property type="entry name" value="DUF222"/>
</dbReference>
<dbReference type="Pfam" id="PF02720">
    <property type="entry name" value="DUF222"/>
    <property type="match status" value="1"/>
</dbReference>
<name>A0A7I9V057_9ACTN</name>
<dbReference type="InterPro" id="IPR003615">
    <property type="entry name" value="HNH_nuc"/>
</dbReference>
<sequence length="521" mass="56035">MTAQLTSTGIDPGALPDSPLALTELADAVIAKLAAMPLSRAGDAEVLAAVETLERAWRRSAAANTALLVEVSDRDLFTRTGHTTVKRFYAQHLRLGHGEAKRRLITAESIGVFTAMTGDKLPPKREPLAAAAAEGTISAEHVIEVESILAKIPRSTSPDEVDTATTILAGSAAEMAPADLRPLGQRLLAHLDPDGTLADDTDRQLRRGITIGRQDGQLMSKISGYLTPALRAKLEVLLDNWAAPGMNNPDDPETHTGSKADLTDADRTSLAESARRDSRLPAQRNHDALERGLDWILGHQALGRPHRLPAELVITIDEADLARRAGVALTATGTMIPTSDLISLAADATPHLEVFKTHTRTVLDFARSKRIATKAQRLALFGAHHGCTRPGCTEPFSRTQAHHAAQDWALGGKTDVNDLTPACGPDNRNVGTRPGQWETAPIPAGPREGRTGWRLTGSDHPYRTNPLNHPRAAQCPAPPDSGRTGPTRTPRPTMYRTRPHHRPPPESPVETALTRLLVDIA</sequence>
<feature type="region of interest" description="Disordered" evidence="1">
    <location>
        <begin position="245"/>
        <end position="284"/>
    </location>
</feature>
<dbReference type="RefSeq" id="WP_161928188.1">
    <property type="nucleotide sequence ID" value="NZ_BJOU01000011.1"/>
</dbReference>
<comment type="caution">
    <text evidence="3">The sequence shown here is derived from an EMBL/GenBank/DDBJ whole genome shotgun (WGS) entry which is preliminary data.</text>
</comment>
<evidence type="ECO:0000259" key="2">
    <source>
        <dbReference type="Pfam" id="PF02720"/>
    </source>
</evidence>
<proteinExistence type="predicted"/>
<gene>
    <name evidence="3" type="ORF">nbrc107697_28560</name>
</gene>
<organism evidence="3 4">
    <name type="scientific">Gordonia crocea</name>
    <dbReference type="NCBI Taxonomy" id="589162"/>
    <lineage>
        <taxon>Bacteria</taxon>
        <taxon>Bacillati</taxon>
        <taxon>Actinomycetota</taxon>
        <taxon>Actinomycetes</taxon>
        <taxon>Mycobacteriales</taxon>
        <taxon>Gordoniaceae</taxon>
        <taxon>Gordonia</taxon>
    </lineage>
</organism>
<evidence type="ECO:0000313" key="4">
    <source>
        <dbReference type="Proteomes" id="UP000444980"/>
    </source>
</evidence>
<feature type="compositionally biased region" description="Basic and acidic residues" evidence="1">
    <location>
        <begin position="252"/>
        <end position="284"/>
    </location>
</feature>
<dbReference type="CDD" id="cd00085">
    <property type="entry name" value="HNHc"/>
    <property type="match status" value="1"/>
</dbReference>